<reference evidence="3 4" key="1">
    <citation type="submission" date="2020-08" db="EMBL/GenBank/DDBJ databases">
        <title>Genome Sequencing of Nocardia wallacei strain FMUON74 and assembly.</title>
        <authorList>
            <person name="Toyokawa M."/>
            <person name="Uesaka K."/>
        </authorList>
    </citation>
    <scope>NUCLEOTIDE SEQUENCE [LARGE SCALE GENOMIC DNA]</scope>
    <source>
        <strain evidence="3 4">FMUON74</strain>
    </source>
</reference>
<dbReference type="KEGG" id="nwl:NWFMUON74_35590"/>
<evidence type="ECO:0000313" key="4">
    <source>
        <dbReference type="Proteomes" id="UP000516173"/>
    </source>
</evidence>
<evidence type="ECO:0000256" key="1">
    <source>
        <dbReference type="SAM" id="MobiDB-lite"/>
    </source>
</evidence>
<feature type="compositionally biased region" description="Low complexity" evidence="1">
    <location>
        <begin position="502"/>
        <end position="512"/>
    </location>
</feature>
<feature type="compositionally biased region" description="Pro residues" evidence="1">
    <location>
        <begin position="449"/>
        <end position="477"/>
    </location>
</feature>
<accession>A0A7G1KKK2</accession>
<feature type="region of interest" description="Disordered" evidence="1">
    <location>
        <begin position="382"/>
        <end position="657"/>
    </location>
</feature>
<keyword evidence="2" id="KW-0812">Transmembrane</keyword>
<evidence type="ECO:0000313" key="3">
    <source>
        <dbReference type="EMBL" id="BCK55787.1"/>
    </source>
</evidence>
<feature type="compositionally biased region" description="Gly residues" evidence="1">
    <location>
        <begin position="643"/>
        <end position="657"/>
    </location>
</feature>
<dbReference type="AlphaFoldDB" id="A0A7G1KKK2"/>
<dbReference type="EMBL" id="AP023396">
    <property type="protein sequence ID" value="BCK55787.1"/>
    <property type="molecule type" value="Genomic_DNA"/>
</dbReference>
<keyword evidence="2" id="KW-1133">Transmembrane helix</keyword>
<dbReference type="InterPro" id="IPR011990">
    <property type="entry name" value="TPR-like_helical_dom_sf"/>
</dbReference>
<gene>
    <name evidence="3" type="ORF">NWFMUON74_35590</name>
</gene>
<dbReference type="GeneID" id="80348086"/>
<keyword evidence="4" id="KW-1185">Reference proteome</keyword>
<protein>
    <submittedName>
        <fullName evidence="3">Uncharacterized protein</fullName>
    </submittedName>
</protein>
<organism evidence="3 4">
    <name type="scientific">Nocardia wallacei</name>
    <dbReference type="NCBI Taxonomy" id="480035"/>
    <lineage>
        <taxon>Bacteria</taxon>
        <taxon>Bacillati</taxon>
        <taxon>Actinomycetota</taxon>
        <taxon>Actinomycetes</taxon>
        <taxon>Mycobacteriales</taxon>
        <taxon>Nocardiaceae</taxon>
        <taxon>Nocardia</taxon>
    </lineage>
</organism>
<sequence length="878" mass="94371">MTEPYGEQRRPPAHESAETLISTPKSSVWQGLLGSAWVIASSIMLEVVAKLLEGAVGENEVVTRVVGAARWIVVAVVVLAAGYLVWRRVSDMRERVRRARELDLTATLVEPAAPVPMLLAPTRFRGPGQRPPLRPEDLVVAAALRELALPDFESAALYDVVSAMLAAADLLPQPRRAGAANRPTADAVIRRLMAHEVLVHCADDRFADTRRRAEPAAPHETRRTADVFRIADSPPPGAASPPGESIASLELWQRAARQVMTPALLRHYADRVQRWVIALDSTRLGPGARRWFTDEWPRLAELVRACAPGGPPPTESAPTLPPDLRDTIDIRALAHIADALDLWFADNNWPENTDGIAAAMRLILDSPLGDRYPELRAQARIRAGDTSRRPRRYRPRRYATSLQARHAHRQALHRLEPPEPPAPTPNPNRTAPHPRKPAQPITAAQPATTPDPSPSPQPPTDTPPPTGTHQPADPPPAAGAHRSTDTQSSAGPQVSTAAQPSTVQQPMTAAQPPTGPQPPTDTQLTTGTQVPTDALQPADPQPRTGPQPRTDTQPSASAQGLTVAQSRTDAPPLSGAQGSIVAQPRADVPPPSGAQGSIDGQPRAVAPPPSGAQGSIDAPPPNDTRVSTGAPASADMQQAGDAGAAGGGRGRTRGGWLGRLRAKGGVVEMLSAGARRERGRRDGLDEVVDQLEKAWWWLPRADVAGEVCALIDLAVVHLRQGRLVAARNRLELAESLTRSGRDLAGRAHTFELMGVLWWVRGEPRRALRFWQVALTRYSELDHRLGTARCLQHLGSAMAAAPEYGSLLLDGDIDTSEVLRQASGWLAEARARHPDALFADRYRTAVCEQLRACDLAPLDRAERWPLPVADGGDAAVALA</sequence>
<proteinExistence type="predicted"/>
<evidence type="ECO:0000256" key="2">
    <source>
        <dbReference type="SAM" id="Phobius"/>
    </source>
</evidence>
<dbReference type="SUPFAM" id="SSF48452">
    <property type="entry name" value="TPR-like"/>
    <property type="match status" value="1"/>
</dbReference>
<feature type="compositionally biased region" description="Polar residues" evidence="1">
    <location>
        <begin position="485"/>
        <end position="501"/>
    </location>
</feature>
<feature type="compositionally biased region" description="Polar residues" evidence="1">
    <location>
        <begin position="547"/>
        <end position="568"/>
    </location>
</feature>
<feature type="compositionally biased region" description="Low complexity" evidence="1">
    <location>
        <begin position="438"/>
        <end position="448"/>
    </location>
</feature>
<keyword evidence="2" id="KW-0472">Membrane</keyword>
<name>A0A7G1KKK2_9NOCA</name>
<dbReference type="Proteomes" id="UP000516173">
    <property type="component" value="Chromosome"/>
</dbReference>
<feature type="transmembrane region" description="Helical" evidence="2">
    <location>
        <begin position="68"/>
        <end position="86"/>
    </location>
</feature>
<dbReference type="RefSeq" id="WP_187682975.1">
    <property type="nucleotide sequence ID" value="NZ_AP023396.1"/>
</dbReference>
<dbReference type="Gene3D" id="1.25.40.10">
    <property type="entry name" value="Tetratricopeptide repeat domain"/>
    <property type="match status" value="1"/>
</dbReference>
<feature type="compositionally biased region" description="Low complexity" evidence="1">
    <location>
        <begin position="520"/>
        <end position="533"/>
    </location>
</feature>